<dbReference type="AlphaFoldDB" id="A0A504JJA5"/>
<keyword evidence="3" id="KW-1185">Reference proteome</keyword>
<dbReference type="Pfam" id="PF22211">
    <property type="entry name" value="Tsi3"/>
    <property type="match status" value="1"/>
</dbReference>
<protein>
    <recommendedName>
        <fullName evidence="1">Type six secretion immunity 3 domain-containing protein</fullName>
    </recommendedName>
</protein>
<dbReference type="PROSITE" id="PS51257">
    <property type="entry name" value="PROKAR_LIPOPROTEIN"/>
    <property type="match status" value="1"/>
</dbReference>
<evidence type="ECO:0000259" key="1">
    <source>
        <dbReference type="Pfam" id="PF22211"/>
    </source>
</evidence>
<evidence type="ECO:0000313" key="3">
    <source>
        <dbReference type="Proteomes" id="UP000315540"/>
    </source>
</evidence>
<gene>
    <name evidence="2" type="ORF">FHK87_04280</name>
</gene>
<proteinExistence type="predicted"/>
<dbReference type="OrthoDB" id="1450895at2"/>
<dbReference type="Proteomes" id="UP000315540">
    <property type="component" value="Unassembled WGS sequence"/>
</dbReference>
<evidence type="ECO:0000313" key="2">
    <source>
        <dbReference type="EMBL" id="TPN86829.1"/>
    </source>
</evidence>
<feature type="domain" description="Type six secretion immunity 3" evidence="1">
    <location>
        <begin position="44"/>
        <end position="155"/>
    </location>
</feature>
<accession>A0A504JJA5</accession>
<reference evidence="2 3" key="1">
    <citation type="submission" date="2019-06" db="EMBL/GenBank/DDBJ databases">
        <authorList>
            <person name="Meng X."/>
        </authorList>
    </citation>
    <scope>NUCLEOTIDE SEQUENCE [LARGE SCALE GENOMIC DNA]</scope>
    <source>
        <strain evidence="2 3">M625</strain>
    </source>
</reference>
<comment type="caution">
    <text evidence="2">The sequence shown here is derived from an EMBL/GenBank/DDBJ whole genome shotgun (WGS) entry which is preliminary data.</text>
</comment>
<organism evidence="2 3">
    <name type="scientific">Aquimarina algicola</name>
    <dbReference type="NCBI Taxonomy" id="2589995"/>
    <lineage>
        <taxon>Bacteria</taxon>
        <taxon>Pseudomonadati</taxon>
        <taxon>Bacteroidota</taxon>
        <taxon>Flavobacteriia</taxon>
        <taxon>Flavobacteriales</taxon>
        <taxon>Flavobacteriaceae</taxon>
        <taxon>Aquimarina</taxon>
    </lineage>
</organism>
<sequence>MKVKLIVLFAITLLLSCNSNKKDFKQVLLLENLFELESKTLNIKLMIPQKHHIFKNEDRLTIDLNPNGRAIRQFGIAKFQSNIKKEKYTESYTFENGFTLSYYTFSEAGGSGGTEYRMEGILESQEEVFKIVSIDQKELGKGEPEYCLKYLSTIKRIK</sequence>
<dbReference type="InterPro" id="IPR054004">
    <property type="entry name" value="Tsi3"/>
</dbReference>
<dbReference type="RefSeq" id="WP_140590316.1">
    <property type="nucleotide sequence ID" value="NZ_VFWZ01000002.1"/>
</dbReference>
<dbReference type="EMBL" id="VFWZ01000002">
    <property type="protein sequence ID" value="TPN86829.1"/>
    <property type="molecule type" value="Genomic_DNA"/>
</dbReference>
<name>A0A504JJA5_9FLAO</name>